<dbReference type="PANTHER" id="PTHR35255:SF1">
    <property type="entry name" value="TRANSMEMBRANE PROTEIN 71"/>
    <property type="match status" value="1"/>
</dbReference>
<gene>
    <name evidence="2" type="primary">tmem71</name>
</gene>
<dbReference type="Pfam" id="PF15121">
    <property type="entry name" value="TMEM71"/>
    <property type="match status" value="1"/>
</dbReference>
<feature type="region of interest" description="Disordered" evidence="1">
    <location>
        <begin position="238"/>
        <end position="294"/>
    </location>
</feature>
<evidence type="ECO:0000256" key="1">
    <source>
        <dbReference type="SAM" id="MobiDB-lite"/>
    </source>
</evidence>
<reference evidence="2" key="1">
    <citation type="submission" date="2025-08" db="UniProtKB">
        <authorList>
            <consortium name="Ensembl"/>
        </authorList>
    </citation>
    <scope>IDENTIFICATION</scope>
</reference>
<dbReference type="OMA" id="NELSACE"/>
<name>A0A8C5D196_GADMO</name>
<proteinExistence type="predicted"/>
<feature type="compositionally biased region" description="Low complexity" evidence="1">
    <location>
        <begin position="240"/>
        <end position="249"/>
    </location>
</feature>
<evidence type="ECO:0000313" key="3">
    <source>
        <dbReference type="Proteomes" id="UP000694546"/>
    </source>
</evidence>
<feature type="compositionally biased region" description="Basic residues" evidence="1">
    <location>
        <begin position="264"/>
        <end position="278"/>
    </location>
</feature>
<evidence type="ECO:0000313" key="2">
    <source>
        <dbReference type="Ensembl" id="ENSGMOP00000069003.1"/>
    </source>
</evidence>
<dbReference type="Ensembl" id="ENSGMOT00000062073.1">
    <property type="protein sequence ID" value="ENSGMOP00000069003.1"/>
    <property type="gene ID" value="ENSGMOG00000017510.2"/>
</dbReference>
<keyword evidence="3" id="KW-1185">Reference proteome</keyword>
<dbReference type="PANTHER" id="PTHR35255">
    <property type="entry name" value="TRANSMEMBRANE PROTEIN 71"/>
    <property type="match status" value="1"/>
</dbReference>
<dbReference type="InterPro" id="IPR027975">
    <property type="entry name" value="TMEM71"/>
</dbReference>
<dbReference type="Proteomes" id="UP000694546">
    <property type="component" value="Chromosome 8"/>
</dbReference>
<accession>A0A8C5D196</accession>
<feature type="compositionally biased region" description="Pro residues" evidence="1">
    <location>
        <begin position="279"/>
        <end position="288"/>
    </location>
</feature>
<protein>
    <submittedName>
        <fullName evidence="2">Transmembrane protein 71</fullName>
    </submittedName>
</protein>
<reference evidence="2" key="2">
    <citation type="submission" date="2025-09" db="UniProtKB">
        <authorList>
            <consortium name="Ensembl"/>
        </authorList>
    </citation>
    <scope>IDENTIFICATION</scope>
</reference>
<sequence>MALFFSRAVTSSPIKQRPSQADQSFQSLDLSLLSDDSSFSCYSSNPAGGSPCSCRRSRRLLTNGYYVLGEDSVVWDDQGNISLTPSKTNVSYKENLVRVFRRKRRSRRSLASLLSGVTETCQTWLDEKVFGGVFTSAVDADADEPTRMELSTPEPESTFSFTYDHSEIISPPQKEAPPPRILFQEEICTETCHSHEQFTQSLGGLSEVRPTPLVFHSNSCCSSPERQTGRCCGQQHLLRSSPSWPSCSSVRRDRWVDGGQPRQRISRQRMSRHGRRPRQPPPPPPPPGFLEHTHTYSNAHTHTLMQLSKLGLELMWEVQDLEYFIICLNELSACELHLKE</sequence>
<dbReference type="GeneTree" id="ENSGT00390000011144"/>
<dbReference type="AlphaFoldDB" id="A0A8C5D196"/>
<organism evidence="2 3">
    <name type="scientific">Gadus morhua</name>
    <name type="common">Atlantic cod</name>
    <dbReference type="NCBI Taxonomy" id="8049"/>
    <lineage>
        <taxon>Eukaryota</taxon>
        <taxon>Metazoa</taxon>
        <taxon>Chordata</taxon>
        <taxon>Craniata</taxon>
        <taxon>Vertebrata</taxon>
        <taxon>Euteleostomi</taxon>
        <taxon>Actinopterygii</taxon>
        <taxon>Neopterygii</taxon>
        <taxon>Teleostei</taxon>
        <taxon>Neoteleostei</taxon>
        <taxon>Acanthomorphata</taxon>
        <taxon>Zeiogadaria</taxon>
        <taxon>Gadariae</taxon>
        <taxon>Gadiformes</taxon>
        <taxon>Gadoidei</taxon>
        <taxon>Gadidae</taxon>
        <taxon>Gadus</taxon>
    </lineage>
</organism>